<evidence type="ECO:0000313" key="3">
    <source>
        <dbReference type="Proteomes" id="UP000735302"/>
    </source>
</evidence>
<protein>
    <submittedName>
        <fullName evidence="2">Uncharacterized protein</fullName>
    </submittedName>
</protein>
<keyword evidence="1" id="KW-1133">Transmembrane helix</keyword>
<reference evidence="2 3" key="1">
    <citation type="journal article" date="2021" name="Elife">
        <title>Chloroplast acquisition without the gene transfer in kleptoplastic sea slugs, Plakobranchus ocellatus.</title>
        <authorList>
            <person name="Maeda T."/>
            <person name="Takahashi S."/>
            <person name="Yoshida T."/>
            <person name="Shimamura S."/>
            <person name="Takaki Y."/>
            <person name="Nagai Y."/>
            <person name="Toyoda A."/>
            <person name="Suzuki Y."/>
            <person name="Arimoto A."/>
            <person name="Ishii H."/>
            <person name="Satoh N."/>
            <person name="Nishiyama T."/>
            <person name="Hasebe M."/>
            <person name="Maruyama T."/>
            <person name="Minagawa J."/>
            <person name="Obokata J."/>
            <person name="Shigenobu S."/>
        </authorList>
    </citation>
    <scope>NUCLEOTIDE SEQUENCE [LARGE SCALE GENOMIC DNA]</scope>
</reference>
<keyword evidence="1" id="KW-0812">Transmembrane</keyword>
<comment type="caution">
    <text evidence="2">The sequence shown here is derived from an EMBL/GenBank/DDBJ whole genome shotgun (WGS) entry which is preliminary data.</text>
</comment>
<gene>
    <name evidence="2" type="ORF">PoB_005721100</name>
</gene>
<proteinExistence type="predicted"/>
<dbReference type="EMBL" id="BLXT01006256">
    <property type="protein sequence ID" value="GFO30706.1"/>
    <property type="molecule type" value="Genomic_DNA"/>
</dbReference>
<keyword evidence="1" id="KW-0472">Membrane</keyword>
<dbReference type="AlphaFoldDB" id="A0AAV4CH30"/>
<sequence length="78" mass="8324">MKGWEKTFHTNLLTRIAISDDTRSDNGPVSAAGLAVVDDDEEVTSSAYIGLIFLCVATIIAAVLGLRERKANSVDTAE</sequence>
<evidence type="ECO:0000313" key="2">
    <source>
        <dbReference type="EMBL" id="GFO30706.1"/>
    </source>
</evidence>
<name>A0AAV4CH30_9GAST</name>
<feature type="transmembrane region" description="Helical" evidence="1">
    <location>
        <begin position="47"/>
        <end position="66"/>
    </location>
</feature>
<organism evidence="2 3">
    <name type="scientific">Plakobranchus ocellatus</name>
    <dbReference type="NCBI Taxonomy" id="259542"/>
    <lineage>
        <taxon>Eukaryota</taxon>
        <taxon>Metazoa</taxon>
        <taxon>Spiralia</taxon>
        <taxon>Lophotrochozoa</taxon>
        <taxon>Mollusca</taxon>
        <taxon>Gastropoda</taxon>
        <taxon>Heterobranchia</taxon>
        <taxon>Euthyneura</taxon>
        <taxon>Panpulmonata</taxon>
        <taxon>Sacoglossa</taxon>
        <taxon>Placobranchoidea</taxon>
        <taxon>Plakobranchidae</taxon>
        <taxon>Plakobranchus</taxon>
    </lineage>
</organism>
<accession>A0AAV4CH30</accession>
<dbReference type="Proteomes" id="UP000735302">
    <property type="component" value="Unassembled WGS sequence"/>
</dbReference>
<keyword evidence="3" id="KW-1185">Reference proteome</keyword>
<evidence type="ECO:0000256" key="1">
    <source>
        <dbReference type="SAM" id="Phobius"/>
    </source>
</evidence>